<feature type="binding site" evidence="8">
    <location>
        <position position="29"/>
    </location>
    <ligand>
        <name>Mg(2+)</name>
        <dbReference type="ChEBI" id="CHEBI:18420"/>
    </ligand>
</feature>
<evidence type="ECO:0000313" key="13">
    <source>
        <dbReference type="EMBL" id="HCO70636.1"/>
    </source>
</evidence>
<evidence type="ECO:0000259" key="12">
    <source>
        <dbReference type="Pfam" id="PF02540"/>
    </source>
</evidence>
<dbReference type="CDD" id="cd00553">
    <property type="entry name" value="NAD_synthase"/>
    <property type="match status" value="1"/>
</dbReference>
<dbReference type="SUPFAM" id="SSF52402">
    <property type="entry name" value="Adenine nucleotide alpha hydrolases-like"/>
    <property type="match status" value="1"/>
</dbReference>
<evidence type="ECO:0000313" key="14">
    <source>
        <dbReference type="Proteomes" id="UP000264215"/>
    </source>
</evidence>
<keyword evidence="2 8" id="KW-0436">Ligase</keyword>
<dbReference type="GO" id="GO:0003952">
    <property type="term" value="F:NAD+ synthase (glutamine-hydrolyzing) activity"/>
    <property type="evidence" value="ECO:0007669"/>
    <property type="project" value="InterPro"/>
</dbReference>
<comment type="function">
    <text evidence="8">Catalyzes the ATP-dependent amidation of deamido-NAD to form NAD. Uses ammonia as a nitrogen source.</text>
</comment>
<dbReference type="NCBIfam" id="TIGR00552">
    <property type="entry name" value="nadE"/>
    <property type="match status" value="1"/>
</dbReference>
<evidence type="ECO:0000256" key="2">
    <source>
        <dbReference type="ARBA" id="ARBA00022598"/>
    </source>
</evidence>
<evidence type="ECO:0000256" key="6">
    <source>
        <dbReference type="ARBA" id="ARBA00022842"/>
    </source>
</evidence>
<evidence type="ECO:0000256" key="8">
    <source>
        <dbReference type="HAMAP-Rule" id="MF_00193"/>
    </source>
</evidence>
<dbReference type="InterPro" id="IPR014729">
    <property type="entry name" value="Rossmann-like_a/b/a_fold"/>
</dbReference>
<keyword evidence="5 8" id="KW-0067">ATP-binding</keyword>
<comment type="subunit">
    <text evidence="8">Homodimer.</text>
</comment>
<dbReference type="PANTHER" id="PTHR23090">
    <property type="entry name" value="NH 3 /GLUTAMINE-DEPENDENT NAD + SYNTHETASE"/>
    <property type="match status" value="1"/>
</dbReference>
<dbReference type="EMBL" id="DQBS01000194">
    <property type="protein sequence ID" value="HCO70636.1"/>
    <property type="molecule type" value="Genomic_DNA"/>
</dbReference>
<comment type="catalytic activity">
    <reaction evidence="8 10">
        <text>deamido-NAD(+) + NH4(+) + ATP = AMP + diphosphate + NAD(+) + H(+)</text>
        <dbReference type="Rhea" id="RHEA:21188"/>
        <dbReference type="ChEBI" id="CHEBI:15378"/>
        <dbReference type="ChEBI" id="CHEBI:28938"/>
        <dbReference type="ChEBI" id="CHEBI:30616"/>
        <dbReference type="ChEBI" id="CHEBI:33019"/>
        <dbReference type="ChEBI" id="CHEBI:57540"/>
        <dbReference type="ChEBI" id="CHEBI:58437"/>
        <dbReference type="ChEBI" id="CHEBI:456215"/>
        <dbReference type="EC" id="6.3.1.5"/>
    </reaction>
</comment>
<protein>
    <recommendedName>
        <fullName evidence="8 10">NH(3)-dependent NAD(+) synthetase</fullName>
        <ecNumber evidence="8 10">6.3.1.5</ecNumber>
    </recommendedName>
</protein>
<dbReference type="UniPathway" id="UPA00253">
    <property type="reaction ID" value="UER00333"/>
</dbReference>
<feature type="binding site" evidence="8">
    <location>
        <begin position="23"/>
        <end position="30"/>
    </location>
    <ligand>
        <name>ATP</name>
        <dbReference type="ChEBI" id="CHEBI:30616"/>
    </ligand>
</feature>
<feature type="domain" description="NAD/GMP synthase" evidence="12">
    <location>
        <begin position="138"/>
        <end position="269"/>
    </location>
</feature>
<reference evidence="13 14" key="1">
    <citation type="journal article" date="2018" name="Nat. Biotechnol.">
        <title>A standardized bacterial taxonomy based on genome phylogeny substantially revises the tree of life.</title>
        <authorList>
            <person name="Parks D.H."/>
            <person name="Chuvochina M."/>
            <person name="Waite D.W."/>
            <person name="Rinke C."/>
            <person name="Skarshewski A."/>
            <person name="Chaumeil P.A."/>
            <person name="Hugenholtz P."/>
        </authorList>
    </citation>
    <scope>NUCLEOTIDE SEQUENCE [LARGE SCALE GENOMIC DNA]</scope>
    <source>
        <strain evidence="13">UBA9905</strain>
    </source>
</reference>
<dbReference type="AlphaFoldDB" id="A0A3D3TNL2"/>
<feature type="domain" description="NAD/GMP synthase" evidence="12">
    <location>
        <begin position="2"/>
        <end position="86"/>
    </location>
</feature>
<comment type="pathway">
    <text evidence="8 11">Cofactor biosynthesis; NAD(+) biosynthesis; NAD(+) from deamido-NAD(+) (ammonia route): step 1/1.</text>
</comment>
<dbReference type="InterPro" id="IPR022926">
    <property type="entry name" value="NH(3)-dep_NAD(+)_synth"/>
</dbReference>
<dbReference type="Gene3D" id="3.40.50.620">
    <property type="entry name" value="HUPs"/>
    <property type="match status" value="1"/>
</dbReference>
<feature type="binding site" evidence="8">
    <location>
        <position position="164"/>
    </location>
    <ligand>
        <name>ATP</name>
        <dbReference type="ChEBI" id="CHEBI:30616"/>
    </ligand>
</feature>
<dbReference type="InterPro" id="IPR003694">
    <property type="entry name" value="NAD_synthase"/>
</dbReference>
<comment type="caution">
    <text evidence="13">The sequence shown here is derived from an EMBL/GenBank/DDBJ whole genome shotgun (WGS) entry which is preliminary data.</text>
</comment>
<evidence type="ECO:0000256" key="11">
    <source>
        <dbReference type="RuleBase" id="RU004252"/>
    </source>
</evidence>
<evidence type="ECO:0000256" key="5">
    <source>
        <dbReference type="ARBA" id="ARBA00022840"/>
    </source>
</evidence>
<dbReference type="GO" id="GO:0009435">
    <property type="term" value="P:NAD+ biosynthetic process"/>
    <property type="evidence" value="ECO:0007669"/>
    <property type="project" value="UniProtKB-UniRule"/>
</dbReference>
<dbReference type="GO" id="GO:0046872">
    <property type="term" value="F:metal ion binding"/>
    <property type="evidence" value="ECO:0007669"/>
    <property type="project" value="UniProtKB-KW"/>
</dbReference>
<dbReference type="GO" id="GO:0004359">
    <property type="term" value="F:glutaminase activity"/>
    <property type="evidence" value="ECO:0007669"/>
    <property type="project" value="InterPro"/>
</dbReference>
<evidence type="ECO:0000256" key="9">
    <source>
        <dbReference type="RuleBase" id="RU003811"/>
    </source>
</evidence>
<keyword evidence="4 8" id="KW-0547">Nucleotide-binding</keyword>
<evidence type="ECO:0000256" key="4">
    <source>
        <dbReference type="ARBA" id="ARBA00022741"/>
    </source>
</evidence>
<keyword evidence="3 8" id="KW-0479">Metal-binding</keyword>
<evidence type="ECO:0000256" key="10">
    <source>
        <dbReference type="RuleBase" id="RU003812"/>
    </source>
</evidence>
<sequence length="279" mass="31485">MREIVDFIRSTVLKWGYRGAVIGISGGIDSAVVGKLAVDALGKKNVFGLLMPERDSSKDTLEDSKLVAGFLEIDFKVKNISSVLRSVGCYRLQPPALLIPQSVKEKYVRDKWKKLSSDPFLDDLADSGNEEFKRGLAFYRAKHRVRMVSLYLEAEKRGYAVLGTTNKTEWLCGLYVKWGDDSSDIEPIKHLFKTEVMDLARDLKIPARIIEKPPSPDLIPGVNDETAFGLQMNELDEVLRESEAGKAPNPHDRKVMRVMEILQAAEHRKLRNLSIIQKK</sequence>
<comment type="similarity">
    <text evidence="1 8 9">Belongs to the NAD synthetase family.</text>
</comment>
<organism evidence="13 14">
    <name type="scientific">Mesotoga infera</name>
    <dbReference type="NCBI Taxonomy" id="1236046"/>
    <lineage>
        <taxon>Bacteria</taxon>
        <taxon>Thermotogati</taxon>
        <taxon>Thermotogota</taxon>
        <taxon>Thermotogae</taxon>
        <taxon>Kosmotogales</taxon>
        <taxon>Kosmotogaceae</taxon>
        <taxon>Mesotoga</taxon>
    </lineage>
</organism>
<evidence type="ECO:0000256" key="3">
    <source>
        <dbReference type="ARBA" id="ARBA00022723"/>
    </source>
</evidence>
<accession>A0A3D3TNL2</accession>
<dbReference type="EC" id="6.3.1.5" evidence="8 10"/>
<feature type="binding site" description="in other chain" evidence="8">
    <location>
        <begin position="267"/>
        <end position="268"/>
    </location>
    <ligand>
        <name>deamido-NAD(+)</name>
        <dbReference type="ChEBI" id="CHEBI:58437"/>
        <note>ligand shared between two neighboring subunits</note>
    </ligand>
</feature>
<feature type="binding site" description="in other chain" evidence="8">
    <location>
        <position position="144"/>
    </location>
    <ligand>
        <name>deamido-NAD(+)</name>
        <dbReference type="ChEBI" id="CHEBI:58437"/>
        <note>ligand shared between two neighboring subunits</note>
    </ligand>
</feature>
<dbReference type="GO" id="GO:0008795">
    <property type="term" value="F:NAD+ synthase activity"/>
    <property type="evidence" value="ECO:0007669"/>
    <property type="project" value="UniProtKB-UniRule"/>
</dbReference>
<keyword evidence="7 8" id="KW-0520">NAD</keyword>
<keyword evidence="6 8" id="KW-0460">Magnesium</keyword>
<feature type="binding site" description="in other chain" evidence="8">
    <location>
        <position position="177"/>
    </location>
    <ligand>
        <name>deamido-NAD(+)</name>
        <dbReference type="ChEBI" id="CHEBI:58437"/>
        <note>ligand shared between two neighboring subunits</note>
    </ligand>
</feature>
<dbReference type="GO" id="GO:0005737">
    <property type="term" value="C:cytoplasm"/>
    <property type="evidence" value="ECO:0007669"/>
    <property type="project" value="InterPro"/>
</dbReference>
<feature type="binding site" evidence="8">
    <location>
        <position position="215"/>
    </location>
    <ligand>
        <name>ATP</name>
        <dbReference type="ChEBI" id="CHEBI:30616"/>
    </ligand>
</feature>
<dbReference type="InterPro" id="IPR022310">
    <property type="entry name" value="NAD/GMP_synthase"/>
</dbReference>
<dbReference type="Proteomes" id="UP000264215">
    <property type="component" value="Unassembled WGS sequence"/>
</dbReference>
<feature type="binding site" evidence="8">
    <location>
        <position position="169"/>
    </location>
    <ligand>
        <name>Mg(2+)</name>
        <dbReference type="ChEBI" id="CHEBI:18420"/>
    </ligand>
</feature>
<dbReference type="PANTHER" id="PTHR23090:SF9">
    <property type="entry name" value="GLUTAMINE-DEPENDENT NAD(+) SYNTHETASE"/>
    <property type="match status" value="1"/>
</dbReference>
<proteinExistence type="inferred from homology"/>
<feature type="binding site" evidence="8">
    <location>
        <position position="193"/>
    </location>
    <ligand>
        <name>ATP</name>
        <dbReference type="ChEBI" id="CHEBI:30616"/>
    </ligand>
</feature>
<name>A0A3D3TNL2_9BACT</name>
<dbReference type="Pfam" id="PF02540">
    <property type="entry name" value="NAD_synthase"/>
    <property type="match status" value="2"/>
</dbReference>
<dbReference type="GO" id="GO:0005524">
    <property type="term" value="F:ATP binding"/>
    <property type="evidence" value="ECO:0007669"/>
    <property type="project" value="UniProtKB-UniRule"/>
</dbReference>
<dbReference type="HAMAP" id="MF_00193">
    <property type="entry name" value="NadE_ammonia_dep"/>
    <property type="match status" value="1"/>
</dbReference>
<feature type="binding site" evidence="8">
    <location>
        <position position="184"/>
    </location>
    <ligand>
        <name>deamido-NAD(+)</name>
        <dbReference type="ChEBI" id="CHEBI:58437"/>
        <note>ligand shared between two neighboring subunits</note>
    </ligand>
</feature>
<evidence type="ECO:0000256" key="7">
    <source>
        <dbReference type="ARBA" id="ARBA00023027"/>
    </source>
</evidence>
<evidence type="ECO:0000256" key="1">
    <source>
        <dbReference type="ARBA" id="ARBA00005859"/>
    </source>
</evidence>
<gene>
    <name evidence="8 13" type="primary">nadE</name>
    <name evidence="13" type="ORF">DIT26_08730</name>
</gene>